<dbReference type="AlphaFoldDB" id="A0A9Q1BG75"/>
<reference evidence="2" key="1">
    <citation type="submission" date="2021-10" db="EMBL/GenBank/DDBJ databases">
        <title>Tropical sea cucumber genome reveals ecological adaptation and Cuvierian tubules defense mechanism.</title>
        <authorList>
            <person name="Chen T."/>
        </authorList>
    </citation>
    <scope>NUCLEOTIDE SEQUENCE</scope>
    <source>
        <strain evidence="2">Nanhai2018</strain>
        <tissue evidence="2">Muscle</tissue>
    </source>
</reference>
<evidence type="ECO:0000313" key="3">
    <source>
        <dbReference type="Proteomes" id="UP001152320"/>
    </source>
</evidence>
<dbReference type="EMBL" id="JAIZAY010000019">
    <property type="protein sequence ID" value="KAJ8024064.1"/>
    <property type="molecule type" value="Genomic_DNA"/>
</dbReference>
<evidence type="ECO:0000256" key="1">
    <source>
        <dbReference type="SAM" id="Phobius"/>
    </source>
</evidence>
<comment type="caution">
    <text evidence="2">The sequence shown here is derived from an EMBL/GenBank/DDBJ whole genome shotgun (WGS) entry which is preliminary data.</text>
</comment>
<gene>
    <name evidence="2" type="ORF">HOLleu_36687</name>
</gene>
<keyword evidence="1" id="KW-1133">Transmembrane helix</keyword>
<evidence type="ECO:0000313" key="2">
    <source>
        <dbReference type="EMBL" id="KAJ8024064.1"/>
    </source>
</evidence>
<protein>
    <submittedName>
        <fullName evidence="2">Uncharacterized protein</fullName>
    </submittedName>
</protein>
<proteinExistence type="predicted"/>
<organism evidence="2 3">
    <name type="scientific">Holothuria leucospilota</name>
    <name type="common">Black long sea cucumber</name>
    <name type="synonym">Mertensiothuria leucospilota</name>
    <dbReference type="NCBI Taxonomy" id="206669"/>
    <lineage>
        <taxon>Eukaryota</taxon>
        <taxon>Metazoa</taxon>
        <taxon>Echinodermata</taxon>
        <taxon>Eleutherozoa</taxon>
        <taxon>Echinozoa</taxon>
        <taxon>Holothuroidea</taxon>
        <taxon>Aspidochirotacea</taxon>
        <taxon>Aspidochirotida</taxon>
        <taxon>Holothuriidae</taxon>
        <taxon>Holothuria</taxon>
    </lineage>
</organism>
<feature type="transmembrane region" description="Helical" evidence="1">
    <location>
        <begin position="5"/>
        <end position="26"/>
    </location>
</feature>
<sequence>MLVFFLNNTLIVVLVGILSGFINPTVGWTLGSTHLVKVSFLSGITCLLKLSLLKVLIVLKTKLIQF</sequence>
<feature type="transmembrane region" description="Helical" evidence="1">
    <location>
        <begin position="38"/>
        <end position="59"/>
    </location>
</feature>
<keyword evidence="1" id="KW-0472">Membrane</keyword>
<keyword evidence="3" id="KW-1185">Reference proteome</keyword>
<accession>A0A9Q1BG75</accession>
<dbReference type="Proteomes" id="UP001152320">
    <property type="component" value="Chromosome 19"/>
</dbReference>
<keyword evidence="1" id="KW-0812">Transmembrane</keyword>
<name>A0A9Q1BG75_HOLLE</name>